<feature type="compositionally biased region" description="Low complexity" evidence="1">
    <location>
        <begin position="20"/>
        <end position="38"/>
    </location>
</feature>
<name>A0A4R7JC26_9ACTN</name>
<dbReference type="RefSeq" id="WP_133754593.1">
    <property type="nucleotide sequence ID" value="NZ_SOAW01000001.1"/>
</dbReference>
<protein>
    <recommendedName>
        <fullName evidence="4">DUF4352 domain-containing protein</fullName>
    </recommendedName>
</protein>
<evidence type="ECO:0000313" key="2">
    <source>
        <dbReference type="EMBL" id="TDT34183.1"/>
    </source>
</evidence>
<dbReference type="Proteomes" id="UP000295371">
    <property type="component" value="Unassembled WGS sequence"/>
</dbReference>
<dbReference type="PROSITE" id="PS51257">
    <property type="entry name" value="PROKAR_LIPOPROTEIN"/>
    <property type="match status" value="1"/>
</dbReference>
<dbReference type="EMBL" id="SOAW01000001">
    <property type="protein sequence ID" value="TDT34183.1"/>
    <property type="molecule type" value="Genomic_DNA"/>
</dbReference>
<evidence type="ECO:0008006" key="4">
    <source>
        <dbReference type="Google" id="ProtNLM"/>
    </source>
</evidence>
<reference evidence="2 3" key="1">
    <citation type="submission" date="2019-03" db="EMBL/GenBank/DDBJ databases">
        <title>Genomic Encyclopedia of Archaeal and Bacterial Type Strains, Phase II (KMG-II): from individual species to whole genera.</title>
        <authorList>
            <person name="Goeker M."/>
        </authorList>
    </citation>
    <scope>NUCLEOTIDE SEQUENCE [LARGE SCALE GENOMIC DNA]</scope>
    <source>
        <strain evidence="2 3">DSM 24323</strain>
    </source>
</reference>
<accession>A0A4R7JC26</accession>
<gene>
    <name evidence="2" type="ORF">CLV29_1838</name>
</gene>
<feature type="region of interest" description="Disordered" evidence="1">
    <location>
        <begin position="20"/>
        <end position="67"/>
    </location>
</feature>
<proteinExistence type="predicted"/>
<dbReference type="AlphaFoldDB" id="A0A4R7JC26"/>
<evidence type="ECO:0000256" key="1">
    <source>
        <dbReference type="SAM" id="MobiDB-lite"/>
    </source>
</evidence>
<keyword evidence="3" id="KW-1185">Reference proteome</keyword>
<evidence type="ECO:0000313" key="3">
    <source>
        <dbReference type="Proteomes" id="UP000295371"/>
    </source>
</evidence>
<sequence length="185" mass="19341">MRNRLLAGVAVGTVLLAGGCGGTTVTAPEPTTPPIASGSPPPLPDESATPSFEPDDVEPRSGPETEFVSQTGRGTLQVVEFAWHEQGADAEAVPPEKSYLVLKLKITCADGECYHNPAAFRVDSGDGEVTFTGGRDGYGPLLGSGTLDTDDEVEGIVSFDLTQSEATLQFLDEFDDVAGEVEIPE</sequence>
<organism evidence="2 3">
    <name type="scientific">Naumannella halotolerans</name>
    <dbReference type="NCBI Taxonomy" id="993414"/>
    <lineage>
        <taxon>Bacteria</taxon>
        <taxon>Bacillati</taxon>
        <taxon>Actinomycetota</taxon>
        <taxon>Actinomycetes</taxon>
        <taxon>Propionibacteriales</taxon>
        <taxon>Propionibacteriaceae</taxon>
        <taxon>Naumannella</taxon>
    </lineage>
</organism>
<comment type="caution">
    <text evidence="2">The sequence shown here is derived from an EMBL/GenBank/DDBJ whole genome shotgun (WGS) entry which is preliminary data.</text>
</comment>